<evidence type="ECO:0000313" key="4">
    <source>
        <dbReference type="EMBL" id="NIJ08416.1"/>
    </source>
</evidence>
<dbReference type="EMBL" id="JAAOZC010000004">
    <property type="protein sequence ID" value="NIJ08416.1"/>
    <property type="molecule type" value="Genomic_DNA"/>
</dbReference>
<comment type="caution">
    <text evidence="4">The sequence shown here is derived from an EMBL/GenBank/DDBJ whole genome shotgun (WGS) entry which is preliminary data.</text>
</comment>
<keyword evidence="5" id="KW-1185">Reference proteome</keyword>
<keyword evidence="1 3" id="KW-0963">Cytoplasm</keyword>
<keyword evidence="2 3" id="KW-0501">Molybdenum cofactor biosynthesis</keyword>
<dbReference type="InterPro" id="IPR003786">
    <property type="entry name" value="FdhD"/>
</dbReference>
<dbReference type="PANTHER" id="PTHR30592">
    <property type="entry name" value="FORMATE DEHYDROGENASE"/>
    <property type="match status" value="1"/>
</dbReference>
<dbReference type="Pfam" id="PF02634">
    <property type="entry name" value="FdhD-NarQ"/>
    <property type="match status" value="1"/>
</dbReference>
<comment type="similarity">
    <text evidence="3">Belongs to the FdhD family.</text>
</comment>
<dbReference type="Gene3D" id="3.10.20.10">
    <property type="match status" value="1"/>
</dbReference>
<evidence type="ECO:0000256" key="2">
    <source>
        <dbReference type="ARBA" id="ARBA00023150"/>
    </source>
</evidence>
<evidence type="ECO:0000256" key="1">
    <source>
        <dbReference type="ARBA" id="ARBA00022490"/>
    </source>
</evidence>
<comment type="caution">
    <text evidence="3">Lacks conserved residue(s) required for the propagation of feature annotation.</text>
</comment>
<dbReference type="PIRSF" id="PIRSF015626">
    <property type="entry name" value="FdhD"/>
    <property type="match status" value="1"/>
</dbReference>
<dbReference type="HAMAP" id="MF_00187">
    <property type="entry name" value="FdhD"/>
    <property type="match status" value="1"/>
</dbReference>
<sequence length="274" mass="29610">MTDDARQSADEGKYLRDAARSFGFTRIAADGREEGIDRDVAEEMPIALEYQGIGYAVLMATPADLLDLAYGFSLSERLIDRADQILDIDLHQTPRGAILRVQLADDVVPRVTDRVRHRATDASCGLCGIENLEQAMRPLPKITAVSRASERDCFAALDALAAFQTLNRRTGAVHAAAACSAEGAPYLVREDVGRHNAFDKLIGAMLRSGKEWDGGFALLSSRCSYELVEKAVLAGCPMLATISAPTALALDRAAEAGLPLRVLVRSDALLVPRR</sequence>
<dbReference type="InterPro" id="IPR016193">
    <property type="entry name" value="Cytidine_deaminase-like"/>
</dbReference>
<dbReference type="PANTHER" id="PTHR30592:SF1">
    <property type="entry name" value="SULFUR CARRIER PROTEIN FDHD"/>
    <property type="match status" value="1"/>
</dbReference>
<dbReference type="Gene3D" id="3.40.140.10">
    <property type="entry name" value="Cytidine Deaminase, domain 2"/>
    <property type="match status" value="1"/>
</dbReference>
<dbReference type="SUPFAM" id="SSF53927">
    <property type="entry name" value="Cytidine deaminase-like"/>
    <property type="match status" value="1"/>
</dbReference>
<gene>
    <name evidence="3" type="primary">fdhD</name>
    <name evidence="4" type="ORF">FHS31_002033</name>
</gene>
<reference evidence="4 5" key="1">
    <citation type="submission" date="2020-03" db="EMBL/GenBank/DDBJ databases">
        <title>Genomic Encyclopedia of Type Strains, Phase III (KMG-III): the genomes of soil and plant-associated and newly described type strains.</title>
        <authorList>
            <person name="Whitman W."/>
        </authorList>
    </citation>
    <scope>NUCLEOTIDE SEQUENCE [LARGE SCALE GENOMIC DNA]</scope>
    <source>
        <strain evidence="4 5">CECT 8804</strain>
    </source>
</reference>
<name>A0ABX0TSB6_9SPHN</name>
<comment type="function">
    <text evidence="3">Required for formate dehydrogenase (FDH) activity. Acts as a sulfur carrier protein that transfers sulfur from IscS to the molybdenum cofactor prior to its insertion into FDH.</text>
</comment>
<comment type="subcellular location">
    <subcellularLocation>
        <location evidence="3">Cytoplasm</location>
    </subcellularLocation>
</comment>
<feature type="active site" description="Cysteine persulfide intermediate" evidence="3">
    <location>
        <position position="124"/>
    </location>
</feature>
<evidence type="ECO:0000313" key="5">
    <source>
        <dbReference type="Proteomes" id="UP000727456"/>
    </source>
</evidence>
<proteinExistence type="inferred from homology"/>
<organism evidence="4 5">
    <name type="scientific">Sphingomonas vulcanisoli</name>
    <dbReference type="NCBI Taxonomy" id="1658060"/>
    <lineage>
        <taxon>Bacteria</taxon>
        <taxon>Pseudomonadati</taxon>
        <taxon>Pseudomonadota</taxon>
        <taxon>Alphaproteobacteria</taxon>
        <taxon>Sphingomonadales</taxon>
        <taxon>Sphingomonadaceae</taxon>
        <taxon>Sphingomonas</taxon>
    </lineage>
</organism>
<evidence type="ECO:0000256" key="3">
    <source>
        <dbReference type="HAMAP-Rule" id="MF_00187"/>
    </source>
</evidence>
<accession>A0ABX0TSB6</accession>
<dbReference type="Proteomes" id="UP000727456">
    <property type="component" value="Unassembled WGS sequence"/>
</dbReference>
<dbReference type="NCBIfam" id="TIGR00129">
    <property type="entry name" value="fdhD_narQ"/>
    <property type="match status" value="1"/>
</dbReference>
<protein>
    <recommendedName>
        <fullName evidence="3">Sulfur carrier protein FdhD</fullName>
    </recommendedName>
</protein>